<dbReference type="KEGG" id="nml:Namu_3959"/>
<name>C8XH20_NAKMY</name>
<dbReference type="SUPFAM" id="SSF53383">
    <property type="entry name" value="PLP-dependent transferases"/>
    <property type="match status" value="1"/>
</dbReference>
<dbReference type="AlphaFoldDB" id="C8XH20"/>
<reference evidence="7" key="1">
    <citation type="submission" date="2009-09" db="EMBL/GenBank/DDBJ databases">
        <title>The complete genome of Nakamurella multipartita DSM 44233.</title>
        <authorList>
            <consortium name="US DOE Joint Genome Institute (JGI-PGF)"/>
            <person name="Lucas S."/>
            <person name="Copeland A."/>
            <person name="Lapidus A."/>
            <person name="Glavina del Rio T."/>
            <person name="Dalin E."/>
            <person name="Tice H."/>
            <person name="Bruce D."/>
            <person name="Goodwin L."/>
            <person name="Pitluck S."/>
            <person name="Kyrpides N."/>
            <person name="Mavromatis K."/>
            <person name="Ivanova N."/>
            <person name="Ovchinnikova G."/>
            <person name="Sims D."/>
            <person name="Meincke L."/>
            <person name="Brettin T."/>
            <person name="Detter J.C."/>
            <person name="Han C."/>
            <person name="Larimer F."/>
            <person name="Land M."/>
            <person name="Hauser L."/>
            <person name="Markowitz V."/>
            <person name="Cheng J.-F."/>
            <person name="Hugenholtz P."/>
            <person name="Woyke T."/>
            <person name="Wu D."/>
            <person name="Klenk H.-P."/>
            <person name="Eisen J.A."/>
        </authorList>
    </citation>
    <scope>NUCLEOTIDE SEQUENCE [LARGE SCALE GENOMIC DNA]</scope>
    <source>
        <strain evidence="7">ATCC 700099 / DSM 44233 / CIP 104796 / JCM 9543 / NBRC 105858 / Y-104</strain>
    </source>
</reference>
<evidence type="ECO:0000256" key="2">
    <source>
        <dbReference type="ARBA" id="ARBA00009077"/>
    </source>
</evidence>
<proteinExistence type="inferred from homology"/>
<protein>
    <submittedName>
        <fullName evidence="6">Cys/Met metabolism pyridoxal-phosphate-dependent protein</fullName>
    </submittedName>
</protein>
<dbReference type="InParanoid" id="C8XH20"/>
<dbReference type="OrthoDB" id="9805790at2"/>
<dbReference type="InterPro" id="IPR015424">
    <property type="entry name" value="PyrdxlP-dep_Trfase"/>
</dbReference>
<dbReference type="GO" id="GO:0003962">
    <property type="term" value="F:cystathionine gamma-synthase activity"/>
    <property type="evidence" value="ECO:0007669"/>
    <property type="project" value="TreeGrafter"/>
</dbReference>
<evidence type="ECO:0000256" key="4">
    <source>
        <dbReference type="PIRSR" id="PIRSR001434-2"/>
    </source>
</evidence>
<evidence type="ECO:0000256" key="1">
    <source>
        <dbReference type="ARBA" id="ARBA00001933"/>
    </source>
</evidence>
<sequence length="372" mass="38193">MTDEALRMETVAITAGRPSPYPGHPLSTPIVLASNFRADGAVEYARDGGTDTWQALETAVGSLEGGDAVAFASGMAAAAAILESLPTGTSVVVPADCYAGVRTLLNEGAAHGRWKVTAVDITDTAATEQAAWAADLLWLESPTNPLIDVADLPRLCAFGRDRGAQVVVDNTFATPLLQRPLAAGADYVLHSATKFIGGHSDLLMGVVVGRDPAAAAPIRRRRQLAGGTPGALEAYLALRGLRTLPVRLERAQASAGVLATRLAAHPGVSRVRYPGLPADPGHARAAAQMAGFGSMLAFEVVGGAGPADAVCAGVRVAVAATSLGGVETTLERRAKLAGQGHIPAGLIRMSVGIEHVEDLWADLDRALTAATA</sequence>
<organism evidence="6 7">
    <name type="scientific">Nakamurella multipartita (strain ATCC 700099 / DSM 44233 / CIP 104796 / JCM 9543 / NBRC 105858 / Y-104)</name>
    <name type="common">Microsphaera multipartita</name>
    <dbReference type="NCBI Taxonomy" id="479431"/>
    <lineage>
        <taxon>Bacteria</taxon>
        <taxon>Bacillati</taxon>
        <taxon>Actinomycetota</taxon>
        <taxon>Actinomycetes</taxon>
        <taxon>Nakamurellales</taxon>
        <taxon>Nakamurellaceae</taxon>
        <taxon>Nakamurella</taxon>
    </lineage>
</organism>
<dbReference type="PROSITE" id="PS00868">
    <property type="entry name" value="CYS_MET_METAB_PP"/>
    <property type="match status" value="1"/>
</dbReference>
<dbReference type="GO" id="GO:0005737">
    <property type="term" value="C:cytoplasm"/>
    <property type="evidence" value="ECO:0007669"/>
    <property type="project" value="TreeGrafter"/>
</dbReference>
<keyword evidence="3 4" id="KW-0663">Pyridoxal phosphate</keyword>
<comment type="similarity">
    <text evidence="2 5">Belongs to the trans-sulfuration enzymes family.</text>
</comment>
<evidence type="ECO:0000256" key="5">
    <source>
        <dbReference type="RuleBase" id="RU362118"/>
    </source>
</evidence>
<dbReference type="STRING" id="479431.Namu_3959"/>
<dbReference type="GO" id="GO:0030170">
    <property type="term" value="F:pyridoxal phosphate binding"/>
    <property type="evidence" value="ECO:0007669"/>
    <property type="project" value="InterPro"/>
</dbReference>
<dbReference type="Gene3D" id="3.90.1150.10">
    <property type="entry name" value="Aspartate Aminotransferase, domain 1"/>
    <property type="match status" value="1"/>
</dbReference>
<dbReference type="Pfam" id="PF01053">
    <property type="entry name" value="Cys_Met_Meta_PP"/>
    <property type="match status" value="1"/>
</dbReference>
<dbReference type="Proteomes" id="UP000002218">
    <property type="component" value="Chromosome"/>
</dbReference>
<dbReference type="PIRSF" id="PIRSF001434">
    <property type="entry name" value="CGS"/>
    <property type="match status" value="1"/>
</dbReference>
<reference evidence="6 7" key="2">
    <citation type="journal article" date="2010" name="Stand. Genomic Sci.">
        <title>Complete genome sequence of Nakamurella multipartita type strain (Y-104).</title>
        <authorList>
            <person name="Tice H."/>
            <person name="Mayilraj S."/>
            <person name="Sims D."/>
            <person name="Lapidus A."/>
            <person name="Nolan M."/>
            <person name="Lucas S."/>
            <person name="Glavina Del Rio T."/>
            <person name="Copeland A."/>
            <person name="Cheng J.F."/>
            <person name="Meincke L."/>
            <person name="Bruce D."/>
            <person name="Goodwin L."/>
            <person name="Pitluck S."/>
            <person name="Ivanova N."/>
            <person name="Mavromatis K."/>
            <person name="Ovchinnikova G."/>
            <person name="Pati A."/>
            <person name="Chen A."/>
            <person name="Palaniappan K."/>
            <person name="Land M."/>
            <person name="Hauser L."/>
            <person name="Chang Y.J."/>
            <person name="Jeffries C.D."/>
            <person name="Detter J.C."/>
            <person name="Brettin T."/>
            <person name="Rohde M."/>
            <person name="Goker M."/>
            <person name="Bristow J."/>
            <person name="Eisen J.A."/>
            <person name="Markowitz V."/>
            <person name="Hugenholtz P."/>
            <person name="Kyrpides N.C."/>
            <person name="Klenk H.P."/>
            <person name="Chen F."/>
        </authorList>
    </citation>
    <scope>NUCLEOTIDE SEQUENCE [LARGE SCALE GENOMIC DNA]</scope>
    <source>
        <strain evidence="7">ATCC 700099 / DSM 44233 / CIP 104796 / JCM 9543 / NBRC 105858 / Y-104</strain>
    </source>
</reference>
<dbReference type="GO" id="GO:0019343">
    <property type="term" value="P:cysteine biosynthetic process via cystathionine"/>
    <property type="evidence" value="ECO:0007669"/>
    <property type="project" value="TreeGrafter"/>
</dbReference>
<dbReference type="eggNOG" id="COG0626">
    <property type="taxonomic scope" value="Bacteria"/>
</dbReference>
<accession>C8XH20</accession>
<dbReference type="GO" id="GO:0019346">
    <property type="term" value="P:transsulfuration"/>
    <property type="evidence" value="ECO:0007669"/>
    <property type="project" value="InterPro"/>
</dbReference>
<dbReference type="InterPro" id="IPR015421">
    <property type="entry name" value="PyrdxlP-dep_Trfase_major"/>
</dbReference>
<dbReference type="PANTHER" id="PTHR11808:SF15">
    <property type="entry name" value="CYSTATHIONINE GAMMA-LYASE"/>
    <property type="match status" value="1"/>
</dbReference>
<comment type="cofactor">
    <cofactor evidence="1 5">
        <name>pyridoxal 5'-phosphate</name>
        <dbReference type="ChEBI" id="CHEBI:597326"/>
    </cofactor>
</comment>
<dbReference type="InterPro" id="IPR000277">
    <property type="entry name" value="Cys/Met-Metab_PyrdxlP-dep_enz"/>
</dbReference>
<dbReference type="EMBL" id="CP001737">
    <property type="protein sequence ID" value="ACV80251.1"/>
    <property type="molecule type" value="Genomic_DNA"/>
</dbReference>
<evidence type="ECO:0000313" key="6">
    <source>
        <dbReference type="EMBL" id="ACV80251.1"/>
    </source>
</evidence>
<dbReference type="HOGENOM" id="CLU_018986_2_2_11"/>
<feature type="modified residue" description="N6-(pyridoxal phosphate)lysine" evidence="4">
    <location>
        <position position="194"/>
    </location>
</feature>
<evidence type="ECO:0000256" key="3">
    <source>
        <dbReference type="ARBA" id="ARBA00022898"/>
    </source>
</evidence>
<dbReference type="Gene3D" id="3.40.640.10">
    <property type="entry name" value="Type I PLP-dependent aspartate aminotransferase-like (Major domain)"/>
    <property type="match status" value="1"/>
</dbReference>
<gene>
    <name evidence="6" type="ordered locus">Namu_3959</name>
</gene>
<dbReference type="InterPro" id="IPR015422">
    <property type="entry name" value="PyrdxlP-dep_Trfase_small"/>
</dbReference>
<dbReference type="PANTHER" id="PTHR11808">
    <property type="entry name" value="TRANS-SULFURATION ENZYME FAMILY MEMBER"/>
    <property type="match status" value="1"/>
</dbReference>
<keyword evidence="7" id="KW-1185">Reference proteome</keyword>
<dbReference type="GO" id="GO:0004123">
    <property type="term" value="F:cystathionine gamma-lyase activity"/>
    <property type="evidence" value="ECO:0007669"/>
    <property type="project" value="TreeGrafter"/>
</dbReference>
<dbReference type="InterPro" id="IPR054542">
    <property type="entry name" value="Cys_met_metab_PP"/>
</dbReference>
<evidence type="ECO:0000313" key="7">
    <source>
        <dbReference type="Proteomes" id="UP000002218"/>
    </source>
</evidence>